<feature type="transmembrane region" description="Helical" evidence="14">
    <location>
        <begin position="20"/>
        <end position="39"/>
    </location>
</feature>
<evidence type="ECO:0000256" key="5">
    <source>
        <dbReference type="ARBA" id="ARBA00022553"/>
    </source>
</evidence>
<dbReference type="SUPFAM" id="SSF47384">
    <property type="entry name" value="Homodimeric domain of signal transducing histidine kinase"/>
    <property type="match status" value="1"/>
</dbReference>
<keyword evidence="10" id="KW-0067">ATP-binding</keyword>
<comment type="subcellular location">
    <subcellularLocation>
        <location evidence="2">Cell membrane</location>
        <topology evidence="2">Multi-pass membrane protein</topology>
    </subcellularLocation>
</comment>
<evidence type="ECO:0000256" key="12">
    <source>
        <dbReference type="ARBA" id="ARBA00023012"/>
    </source>
</evidence>
<dbReference type="EC" id="2.7.13.3" evidence="3"/>
<evidence type="ECO:0000256" key="7">
    <source>
        <dbReference type="ARBA" id="ARBA00022692"/>
    </source>
</evidence>
<dbReference type="PANTHER" id="PTHR43065">
    <property type="entry name" value="SENSOR HISTIDINE KINASE"/>
    <property type="match status" value="1"/>
</dbReference>
<dbReference type="PANTHER" id="PTHR43065:SF46">
    <property type="entry name" value="C4-DICARBOXYLATE TRANSPORT SENSOR PROTEIN DCTB"/>
    <property type="match status" value="1"/>
</dbReference>
<feature type="transmembrane region" description="Helical" evidence="14">
    <location>
        <begin position="286"/>
        <end position="308"/>
    </location>
</feature>
<gene>
    <name evidence="16" type="ORF">DSCW_65230</name>
</gene>
<keyword evidence="5" id="KW-0597">Phosphoprotein</keyword>
<dbReference type="InterPro" id="IPR004358">
    <property type="entry name" value="Sig_transdc_His_kin-like_C"/>
</dbReference>
<keyword evidence="7 14" id="KW-0812">Transmembrane</keyword>
<dbReference type="GO" id="GO:0005524">
    <property type="term" value="F:ATP binding"/>
    <property type="evidence" value="ECO:0007669"/>
    <property type="project" value="UniProtKB-KW"/>
</dbReference>
<dbReference type="EMBL" id="AP021875">
    <property type="protein sequence ID" value="BBO79106.1"/>
    <property type="molecule type" value="Genomic_DNA"/>
</dbReference>
<sequence>MTQNPSPLSSHYRSLTRNIVLLVIFVSFTPMVLVTGIILRQFSASHHEKIHAHLEELVLKHQQNIDSFLEEKVMDIRFLADSIDFDTIGEKDAAGDHLKRLQSAFGTVFVDFGVVDEQGQQLAYAGPFKLEKARYEEADWFKRAINNPYFISDVFLGLRRSPHFIIAVRKNWKGQKWIIRATIDFLSFNRLVENVRIGETGFAYILNREGQFQTQPSFDFTPTLDIYTNYFDALERGDKTVEMQERLDGYGVKSLYVSALLKGGDWLLVYKQASRDAYSDLHKAQLIALLFLILGGVAIVAMAVWLSARMVRRMAASEQEKEIMNQQVIETGKLASVGELAAGIAHEINNPVAIMVEEAGWLQDLMEDGAFKSQEDIAEFERALEQIRTQGKRCKAITHKLLSFARKTDSRIEDFEIGPLIEEVVVLSAQRAKYSNVELTSHLEPKLPAISASHSELQQVFLNLINNALDAMEKTGGKLEISARQKEDQILIAVADNGPGIPKANLARIFDPFFTTKPVGSGTGLGLSICYGIIHKMGGEIKVSSALDAGTTFEIRIPIARETDAENMEENDVASRN</sequence>
<dbReference type="PRINTS" id="PR00344">
    <property type="entry name" value="BCTRLSENSOR"/>
</dbReference>
<keyword evidence="4" id="KW-1003">Cell membrane</keyword>
<dbReference type="OrthoDB" id="9777714at2"/>
<dbReference type="SMART" id="SM00388">
    <property type="entry name" value="HisKA"/>
    <property type="match status" value="1"/>
</dbReference>
<dbReference type="Proteomes" id="UP000427769">
    <property type="component" value="Chromosome"/>
</dbReference>
<evidence type="ECO:0000259" key="15">
    <source>
        <dbReference type="PROSITE" id="PS50109"/>
    </source>
</evidence>
<evidence type="ECO:0000256" key="3">
    <source>
        <dbReference type="ARBA" id="ARBA00012438"/>
    </source>
</evidence>
<evidence type="ECO:0000256" key="1">
    <source>
        <dbReference type="ARBA" id="ARBA00000085"/>
    </source>
</evidence>
<dbReference type="Gene3D" id="3.30.565.10">
    <property type="entry name" value="Histidine kinase-like ATPase, C-terminal domain"/>
    <property type="match status" value="1"/>
</dbReference>
<dbReference type="Gene3D" id="3.30.450.20">
    <property type="entry name" value="PAS domain"/>
    <property type="match status" value="1"/>
</dbReference>
<dbReference type="PROSITE" id="PS50109">
    <property type="entry name" value="HIS_KIN"/>
    <property type="match status" value="1"/>
</dbReference>
<evidence type="ECO:0000256" key="2">
    <source>
        <dbReference type="ARBA" id="ARBA00004651"/>
    </source>
</evidence>
<protein>
    <recommendedName>
        <fullName evidence="3">histidine kinase</fullName>
        <ecNumber evidence="3">2.7.13.3</ecNumber>
    </recommendedName>
</protein>
<dbReference type="InterPro" id="IPR005467">
    <property type="entry name" value="His_kinase_dom"/>
</dbReference>
<keyword evidence="6" id="KW-0808">Transferase</keyword>
<organism evidence="16 17">
    <name type="scientific">Desulfosarcina widdelii</name>
    <dbReference type="NCBI Taxonomy" id="947919"/>
    <lineage>
        <taxon>Bacteria</taxon>
        <taxon>Pseudomonadati</taxon>
        <taxon>Thermodesulfobacteriota</taxon>
        <taxon>Desulfobacteria</taxon>
        <taxon>Desulfobacterales</taxon>
        <taxon>Desulfosarcinaceae</taxon>
        <taxon>Desulfosarcina</taxon>
    </lineage>
</organism>
<keyword evidence="9 16" id="KW-0418">Kinase</keyword>
<keyword evidence="8" id="KW-0547">Nucleotide-binding</keyword>
<dbReference type="AlphaFoldDB" id="A0A5K7ZB85"/>
<dbReference type="Pfam" id="PF00512">
    <property type="entry name" value="HisKA"/>
    <property type="match status" value="1"/>
</dbReference>
<proteinExistence type="predicted"/>
<dbReference type="InterPro" id="IPR033479">
    <property type="entry name" value="dCache_1"/>
</dbReference>
<dbReference type="SMART" id="SM00387">
    <property type="entry name" value="HATPase_c"/>
    <property type="match status" value="1"/>
</dbReference>
<dbReference type="InterPro" id="IPR036097">
    <property type="entry name" value="HisK_dim/P_sf"/>
</dbReference>
<evidence type="ECO:0000313" key="16">
    <source>
        <dbReference type="EMBL" id="BBO79106.1"/>
    </source>
</evidence>
<evidence type="ECO:0000256" key="9">
    <source>
        <dbReference type="ARBA" id="ARBA00022777"/>
    </source>
</evidence>
<dbReference type="RefSeq" id="WP_155307670.1">
    <property type="nucleotide sequence ID" value="NZ_AP021875.1"/>
</dbReference>
<dbReference type="GO" id="GO:0005886">
    <property type="term" value="C:plasma membrane"/>
    <property type="evidence" value="ECO:0007669"/>
    <property type="project" value="UniProtKB-SubCell"/>
</dbReference>
<evidence type="ECO:0000256" key="6">
    <source>
        <dbReference type="ARBA" id="ARBA00022679"/>
    </source>
</evidence>
<dbReference type="Pfam" id="PF02518">
    <property type="entry name" value="HATPase_c"/>
    <property type="match status" value="1"/>
</dbReference>
<dbReference type="InterPro" id="IPR003594">
    <property type="entry name" value="HATPase_dom"/>
</dbReference>
<evidence type="ECO:0000256" key="13">
    <source>
        <dbReference type="ARBA" id="ARBA00023136"/>
    </source>
</evidence>
<evidence type="ECO:0000256" key="4">
    <source>
        <dbReference type="ARBA" id="ARBA00022475"/>
    </source>
</evidence>
<dbReference type="Gene3D" id="1.10.287.130">
    <property type="match status" value="1"/>
</dbReference>
<dbReference type="Pfam" id="PF02743">
    <property type="entry name" value="dCache_1"/>
    <property type="match status" value="1"/>
</dbReference>
<evidence type="ECO:0000256" key="14">
    <source>
        <dbReference type="SAM" id="Phobius"/>
    </source>
</evidence>
<accession>A0A5K7ZB85</accession>
<evidence type="ECO:0000256" key="11">
    <source>
        <dbReference type="ARBA" id="ARBA00022989"/>
    </source>
</evidence>
<dbReference type="InterPro" id="IPR003661">
    <property type="entry name" value="HisK_dim/P_dom"/>
</dbReference>
<keyword evidence="12" id="KW-0902">Two-component regulatory system</keyword>
<dbReference type="CDD" id="cd00082">
    <property type="entry name" value="HisKA"/>
    <property type="match status" value="1"/>
</dbReference>
<dbReference type="SUPFAM" id="SSF55874">
    <property type="entry name" value="ATPase domain of HSP90 chaperone/DNA topoisomerase II/histidine kinase"/>
    <property type="match status" value="1"/>
</dbReference>
<feature type="domain" description="Histidine kinase" evidence="15">
    <location>
        <begin position="343"/>
        <end position="561"/>
    </location>
</feature>
<reference evidence="16 17" key="1">
    <citation type="submission" date="2019-11" db="EMBL/GenBank/DDBJ databases">
        <title>Comparative genomics of hydrocarbon-degrading Desulfosarcina strains.</title>
        <authorList>
            <person name="Watanabe M."/>
            <person name="Kojima H."/>
            <person name="Fukui M."/>
        </authorList>
    </citation>
    <scope>NUCLEOTIDE SEQUENCE [LARGE SCALE GENOMIC DNA]</scope>
    <source>
        <strain evidence="16 17">PP31</strain>
    </source>
</reference>
<evidence type="ECO:0000256" key="10">
    <source>
        <dbReference type="ARBA" id="ARBA00022840"/>
    </source>
</evidence>
<name>A0A5K7ZB85_9BACT</name>
<keyword evidence="17" id="KW-1185">Reference proteome</keyword>
<dbReference type="KEGG" id="dwd:DSCW_65230"/>
<evidence type="ECO:0000256" key="8">
    <source>
        <dbReference type="ARBA" id="ARBA00022741"/>
    </source>
</evidence>
<keyword evidence="11 14" id="KW-1133">Transmembrane helix</keyword>
<dbReference type="GO" id="GO:0000155">
    <property type="term" value="F:phosphorelay sensor kinase activity"/>
    <property type="evidence" value="ECO:0007669"/>
    <property type="project" value="InterPro"/>
</dbReference>
<evidence type="ECO:0000313" key="17">
    <source>
        <dbReference type="Proteomes" id="UP000427769"/>
    </source>
</evidence>
<dbReference type="InterPro" id="IPR036890">
    <property type="entry name" value="HATPase_C_sf"/>
</dbReference>
<comment type="catalytic activity">
    <reaction evidence="1">
        <text>ATP + protein L-histidine = ADP + protein N-phospho-L-histidine.</text>
        <dbReference type="EC" id="2.7.13.3"/>
    </reaction>
</comment>
<keyword evidence="13 14" id="KW-0472">Membrane</keyword>